<dbReference type="Gene3D" id="3.30.930.10">
    <property type="entry name" value="Bira Bifunctional Protein, Domain 2"/>
    <property type="match status" value="1"/>
</dbReference>
<accession>A0ABR2BGI3</accession>
<sequence>MCSSSNPKQMKKICRIKMKGDFGVGPMVKNRWPIMMCRLPSVVNRGDQGIQFVQDQYEWYIDLCRHVTVERSGFGLRLDLVVLLTTGLTDIRDSS</sequence>
<organism evidence="1 2">
    <name type="scientific">Hibiscus sabdariffa</name>
    <name type="common">roselle</name>
    <dbReference type="NCBI Taxonomy" id="183260"/>
    <lineage>
        <taxon>Eukaryota</taxon>
        <taxon>Viridiplantae</taxon>
        <taxon>Streptophyta</taxon>
        <taxon>Embryophyta</taxon>
        <taxon>Tracheophyta</taxon>
        <taxon>Spermatophyta</taxon>
        <taxon>Magnoliopsida</taxon>
        <taxon>eudicotyledons</taxon>
        <taxon>Gunneridae</taxon>
        <taxon>Pentapetalae</taxon>
        <taxon>rosids</taxon>
        <taxon>malvids</taxon>
        <taxon>Malvales</taxon>
        <taxon>Malvaceae</taxon>
        <taxon>Malvoideae</taxon>
        <taxon>Hibiscus</taxon>
    </lineage>
</organism>
<evidence type="ECO:0000313" key="2">
    <source>
        <dbReference type="Proteomes" id="UP001472677"/>
    </source>
</evidence>
<reference evidence="1 2" key="1">
    <citation type="journal article" date="2024" name="G3 (Bethesda)">
        <title>Genome assembly of Hibiscus sabdariffa L. provides insights into metabolisms of medicinal natural products.</title>
        <authorList>
            <person name="Kim T."/>
        </authorList>
    </citation>
    <scope>NUCLEOTIDE SEQUENCE [LARGE SCALE GENOMIC DNA]</scope>
    <source>
        <strain evidence="1">TK-2024</strain>
        <tissue evidence="1">Old leaves</tissue>
    </source>
</reference>
<dbReference type="InterPro" id="IPR045864">
    <property type="entry name" value="aa-tRNA-synth_II/BPL/LPL"/>
</dbReference>
<evidence type="ECO:0000313" key="1">
    <source>
        <dbReference type="EMBL" id="KAK8506022.1"/>
    </source>
</evidence>
<protein>
    <submittedName>
        <fullName evidence="1">Uncharacterized protein</fullName>
    </submittedName>
</protein>
<dbReference type="EMBL" id="JBBPBM010000120">
    <property type="protein sequence ID" value="KAK8506022.1"/>
    <property type="molecule type" value="Genomic_DNA"/>
</dbReference>
<proteinExistence type="predicted"/>
<name>A0ABR2BGI3_9ROSI</name>
<comment type="caution">
    <text evidence="1">The sequence shown here is derived from an EMBL/GenBank/DDBJ whole genome shotgun (WGS) entry which is preliminary data.</text>
</comment>
<dbReference type="Proteomes" id="UP001472677">
    <property type="component" value="Unassembled WGS sequence"/>
</dbReference>
<keyword evidence="2" id="KW-1185">Reference proteome</keyword>
<gene>
    <name evidence="1" type="ORF">V6N12_074081</name>
</gene>
<dbReference type="SUPFAM" id="SSF55681">
    <property type="entry name" value="Class II aaRS and biotin synthetases"/>
    <property type="match status" value="1"/>
</dbReference>